<comment type="caution">
    <text evidence="1">The sequence shown here is derived from an EMBL/GenBank/DDBJ whole genome shotgun (WGS) entry which is preliminary data.</text>
</comment>
<keyword evidence="2" id="KW-1185">Reference proteome</keyword>
<name>A0ACB7T5N2_HYAAI</name>
<protein>
    <submittedName>
        <fullName evidence="1">Uncharacterized protein</fullName>
    </submittedName>
</protein>
<evidence type="ECO:0000313" key="1">
    <source>
        <dbReference type="EMBL" id="KAH6942797.1"/>
    </source>
</evidence>
<organism evidence="1 2">
    <name type="scientific">Hyalomma asiaticum</name>
    <name type="common">Tick</name>
    <dbReference type="NCBI Taxonomy" id="266040"/>
    <lineage>
        <taxon>Eukaryota</taxon>
        <taxon>Metazoa</taxon>
        <taxon>Ecdysozoa</taxon>
        <taxon>Arthropoda</taxon>
        <taxon>Chelicerata</taxon>
        <taxon>Arachnida</taxon>
        <taxon>Acari</taxon>
        <taxon>Parasitiformes</taxon>
        <taxon>Ixodida</taxon>
        <taxon>Ixodoidea</taxon>
        <taxon>Ixodidae</taxon>
        <taxon>Hyalomminae</taxon>
        <taxon>Hyalomma</taxon>
    </lineage>
</organism>
<dbReference type="Proteomes" id="UP000821845">
    <property type="component" value="Chromosome 10"/>
</dbReference>
<accession>A0ACB7T5N2</accession>
<evidence type="ECO:0000313" key="2">
    <source>
        <dbReference type="Proteomes" id="UP000821845"/>
    </source>
</evidence>
<sequence>MRTFLAIRSEAEVMPYSDLTSRVLKELRMSSSEYRRMLLEFKREAGESWRQVTARLETFFTYYLRNREAQSFETSRIADR</sequence>
<dbReference type="EMBL" id="CM023490">
    <property type="protein sequence ID" value="KAH6942797.1"/>
    <property type="molecule type" value="Genomic_DNA"/>
</dbReference>
<gene>
    <name evidence="1" type="ORF">HPB50_010739</name>
</gene>
<proteinExistence type="predicted"/>
<reference evidence="1" key="1">
    <citation type="submission" date="2020-05" db="EMBL/GenBank/DDBJ databases">
        <title>Large-scale comparative analyses of tick genomes elucidate their genetic diversity and vector capacities.</title>
        <authorList>
            <person name="Jia N."/>
            <person name="Wang J."/>
            <person name="Shi W."/>
            <person name="Du L."/>
            <person name="Sun Y."/>
            <person name="Zhan W."/>
            <person name="Jiang J."/>
            <person name="Wang Q."/>
            <person name="Zhang B."/>
            <person name="Ji P."/>
            <person name="Sakyi L.B."/>
            <person name="Cui X."/>
            <person name="Yuan T."/>
            <person name="Jiang B."/>
            <person name="Yang W."/>
            <person name="Lam T.T.-Y."/>
            <person name="Chang Q."/>
            <person name="Ding S."/>
            <person name="Wang X."/>
            <person name="Zhu J."/>
            <person name="Ruan X."/>
            <person name="Zhao L."/>
            <person name="Wei J."/>
            <person name="Que T."/>
            <person name="Du C."/>
            <person name="Cheng J."/>
            <person name="Dai P."/>
            <person name="Han X."/>
            <person name="Huang E."/>
            <person name="Gao Y."/>
            <person name="Liu J."/>
            <person name="Shao H."/>
            <person name="Ye R."/>
            <person name="Li L."/>
            <person name="Wei W."/>
            <person name="Wang X."/>
            <person name="Wang C."/>
            <person name="Yang T."/>
            <person name="Huo Q."/>
            <person name="Li W."/>
            <person name="Guo W."/>
            <person name="Chen H."/>
            <person name="Zhou L."/>
            <person name="Ni X."/>
            <person name="Tian J."/>
            <person name="Zhou Y."/>
            <person name="Sheng Y."/>
            <person name="Liu T."/>
            <person name="Pan Y."/>
            <person name="Xia L."/>
            <person name="Li J."/>
            <person name="Zhao F."/>
            <person name="Cao W."/>
        </authorList>
    </citation>
    <scope>NUCLEOTIDE SEQUENCE</scope>
    <source>
        <strain evidence="1">Hyas-2018</strain>
    </source>
</reference>